<name>A0ABT4QZP5_9HYPH</name>
<proteinExistence type="predicted"/>
<feature type="non-terminal residue" evidence="1">
    <location>
        <position position="1"/>
    </location>
</feature>
<evidence type="ECO:0000313" key="1">
    <source>
        <dbReference type="EMBL" id="MCZ8546985.1"/>
    </source>
</evidence>
<comment type="caution">
    <text evidence="1">The sequence shown here is derived from an EMBL/GenBank/DDBJ whole genome shotgun (WGS) entry which is preliminary data.</text>
</comment>
<sequence>LEIGGDRQRVEIELPVDHPAAQKSRVAFRPGRWKLFPAA</sequence>
<dbReference type="GO" id="GO:0005524">
    <property type="term" value="F:ATP binding"/>
    <property type="evidence" value="ECO:0007669"/>
    <property type="project" value="UniProtKB-KW"/>
</dbReference>
<reference evidence="1" key="1">
    <citation type="submission" date="2022-11" db="EMBL/GenBank/DDBJ databases">
        <authorList>
            <person name="Coimbra C."/>
        </authorList>
    </citation>
    <scope>NUCLEOTIDE SEQUENCE</scope>
    <source>
        <strain evidence="1">Jales19</strain>
    </source>
</reference>
<dbReference type="Proteomes" id="UP001152178">
    <property type="component" value="Unassembled WGS sequence"/>
</dbReference>
<dbReference type="EMBL" id="JAPFQA010000011">
    <property type="protein sequence ID" value="MCZ8546985.1"/>
    <property type="molecule type" value="Genomic_DNA"/>
</dbReference>
<keyword evidence="2" id="KW-1185">Reference proteome</keyword>
<evidence type="ECO:0000313" key="2">
    <source>
        <dbReference type="Proteomes" id="UP001152178"/>
    </source>
</evidence>
<protein>
    <submittedName>
        <fullName evidence="1">Sulfate ABC transporter ATP-binding protein</fullName>
    </submittedName>
</protein>
<keyword evidence="1" id="KW-0067">ATP-binding</keyword>
<accession>A0ABT4QZP5</accession>
<gene>
    <name evidence="1" type="ORF">OOJ09_22585</name>
</gene>
<organism evidence="1 2">
    <name type="scientific">Mesorhizobium qingshengii</name>
    <dbReference type="NCBI Taxonomy" id="1165689"/>
    <lineage>
        <taxon>Bacteria</taxon>
        <taxon>Pseudomonadati</taxon>
        <taxon>Pseudomonadota</taxon>
        <taxon>Alphaproteobacteria</taxon>
        <taxon>Hyphomicrobiales</taxon>
        <taxon>Phyllobacteriaceae</taxon>
        <taxon>Mesorhizobium</taxon>
    </lineage>
</organism>
<keyword evidence="1" id="KW-0547">Nucleotide-binding</keyword>